<evidence type="ECO:0000256" key="3">
    <source>
        <dbReference type="ARBA" id="ARBA00022989"/>
    </source>
</evidence>
<comment type="caution">
    <text evidence="7">The sequence shown here is derived from an EMBL/GenBank/DDBJ whole genome shotgun (WGS) entry which is preliminary data.</text>
</comment>
<keyword evidence="3 5" id="KW-1133">Transmembrane helix</keyword>
<accession>A0ABV8RZC3</accession>
<dbReference type="Pfam" id="PF00528">
    <property type="entry name" value="BPD_transp_1"/>
    <property type="match status" value="2"/>
</dbReference>
<sequence>MNGVRALRWVTGGGRSAGASAALPQDAAQRLAGGLAWGVVALLLVFLGLPLAAILGQALAGPDGGYAGLAHFTAITSAPGFLTLVGNSVAAAAATTAITVPLAFGFAASLTRTRMPGKPLFRLLALIPLLAPSLLPGISLVYLFGNQGVLKGWFPGGGIYGLPGIVMGEVFYTFPHALMILLTALSLADGRLYEAADALGAGPLRRWFTVTLPSVRHGLVSSALVVFTLTITDFGVPKVIGGQYAVLAVEAYKQVVGQQNFARGAVIGLLLLLPAVFSFAVDHRLQRRQQALLTARARPLQPSGSRWAGGAGLLCCSLVGAGLVLILGMAVAAAFIRLWPYRLDPTFAHFNFDDMDGGGWLAWWNSLRLAVLTMTAGTVLVFLGAWLQEKLAGAGAVRTLIRLLAMLPMAVPGLVLGLGYVFFFNGNRWLPLYGTMVLLALCTVVHYYTTAHLTATTALRQMDREFEAVAASLKVPFWTTLRRVTVPVCLPAILEIARFLFVSAMTTVSAVIFLYTPDTVLASVAVLNMDDAGDTAAAAAMATLIVATSAFVCLLFALLSRWLAHRTQRWRHA</sequence>
<feature type="transmembrane region" description="Helical" evidence="5">
    <location>
        <begin position="360"/>
        <end position="387"/>
    </location>
</feature>
<keyword evidence="8" id="KW-1185">Reference proteome</keyword>
<evidence type="ECO:0000256" key="5">
    <source>
        <dbReference type="RuleBase" id="RU363032"/>
    </source>
</evidence>
<feature type="transmembrane region" description="Helical" evidence="5">
    <location>
        <begin position="307"/>
        <end position="340"/>
    </location>
</feature>
<comment type="similarity">
    <text evidence="5">Belongs to the binding-protein-dependent transport system permease family.</text>
</comment>
<keyword evidence="4 5" id="KW-0472">Membrane</keyword>
<comment type="subcellular location">
    <subcellularLocation>
        <location evidence="1 5">Cell membrane</location>
        <topology evidence="1 5">Multi-pass membrane protein</topology>
    </subcellularLocation>
</comment>
<feature type="transmembrane region" description="Helical" evidence="5">
    <location>
        <begin position="261"/>
        <end position="281"/>
    </location>
</feature>
<name>A0ABV8RZC3_9BURK</name>
<protein>
    <submittedName>
        <fullName evidence="7">2-aminoethylphosphonate ABC transporter permease subunit</fullName>
    </submittedName>
</protein>
<reference evidence="8" key="1">
    <citation type="journal article" date="2019" name="Int. J. Syst. Evol. Microbiol.">
        <title>The Global Catalogue of Microorganisms (GCM) 10K type strain sequencing project: providing services to taxonomists for standard genome sequencing and annotation.</title>
        <authorList>
            <consortium name="The Broad Institute Genomics Platform"/>
            <consortium name="The Broad Institute Genome Sequencing Center for Infectious Disease"/>
            <person name="Wu L."/>
            <person name="Ma J."/>
        </authorList>
    </citation>
    <scope>NUCLEOTIDE SEQUENCE [LARGE SCALE GENOMIC DNA]</scope>
    <source>
        <strain evidence="8">CGMCC 1.19029</strain>
    </source>
</reference>
<feature type="transmembrane region" description="Helical" evidence="5">
    <location>
        <begin position="429"/>
        <end position="448"/>
    </location>
</feature>
<dbReference type="PANTHER" id="PTHR43496">
    <property type="entry name" value="PROTEIN LPLB"/>
    <property type="match status" value="1"/>
</dbReference>
<feature type="transmembrane region" description="Helical" evidence="5">
    <location>
        <begin position="536"/>
        <end position="559"/>
    </location>
</feature>
<evidence type="ECO:0000256" key="4">
    <source>
        <dbReference type="ARBA" id="ARBA00023136"/>
    </source>
</evidence>
<organism evidence="7 8">
    <name type="scientific">Castellaniella hirudinis</name>
    <dbReference type="NCBI Taxonomy" id="1144617"/>
    <lineage>
        <taxon>Bacteria</taxon>
        <taxon>Pseudomonadati</taxon>
        <taxon>Pseudomonadota</taxon>
        <taxon>Betaproteobacteria</taxon>
        <taxon>Burkholderiales</taxon>
        <taxon>Alcaligenaceae</taxon>
        <taxon>Castellaniella</taxon>
    </lineage>
</organism>
<feature type="transmembrane region" description="Helical" evidence="5">
    <location>
        <begin position="123"/>
        <end position="145"/>
    </location>
</feature>
<feature type="transmembrane region" description="Helical" evidence="5">
    <location>
        <begin position="499"/>
        <end position="516"/>
    </location>
</feature>
<dbReference type="InterPro" id="IPR035906">
    <property type="entry name" value="MetI-like_sf"/>
</dbReference>
<evidence type="ECO:0000259" key="6">
    <source>
        <dbReference type="PROSITE" id="PS50928"/>
    </source>
</evidence>
<proteinExistence type="inferred from homology"/>
<dbReference type="Gene3D" id="1.10.3720.10">
    <property type="entry name" value="MetI-like"/>
    <property type="match status" value="2"/>
</dbReference>
<feature type="transmembrane region" description="Helical" evidence="5">
    <location>
        <begin position="91"/>
        <end position="111"/>
    </location>
</feature>
<dbReference type="CDD" id="cd06261">
    <property type="entry name" value="TM_PBP2"/>
    <property type="match status" value="2"/>
</dbReference>
<evidence type="ECO:0000313" key="7">
    <source>
        <dbReference type="EMBL" id="MFC4297701.1"/>
    </source>
</evidence>
<feature type="domain" description="ABC transmembrane type-1" evidence="6">
    <location>
        <begin position="85"/>
        <end position="282"/>
    </location>
</feature>
<dbReference type="SUPFAM" id="SSF161098">
    <property type="entry name" value="MetI-like"/>
    <property type="match status" value="2"/>
</dbReference>
<dbReference type="RefSeq" id="WP_376812252.1">
    <property type="nucleotide sequence ID" value="NZ_JBHSDY010000003.1"/>
</dbReference>
<dbReference type="InterPro" id="IPR017664">
    <property type="entry name" value="AminoethylPonate_ABC_perm-1"/>
</dbReference>
<feature type="transmembrane region" description="Helical" evidence="5">
    <location>
        <begin position="34"/>
        <end position="54"/>
    </location>
</feature>
<dbReference type="NCBIfam" id="TIGR03262">
    <property type="entry name" value="PhnU2"/>
    <property type="match status" value="1"/>
</dbReference>
<feature type="transmembrane region" description="Helical" evidence="5">
    <location>
        <begin position="165"/>
        <end position="187"/>
    </location>
</feature>
<evidence type="ECO:0000256" key="1">
    <source>
        <dbReference type="ARBA" id="ARBA00004651"/>
    </source>
</evidence>
<dbReference type="EMBL" id="JBHSDY010000003">
    <property type="protein sequence ID" value="MFC4297701.1"/>
    <property type="molecule type" value="Genomic_DNA"/>
</dbReference>
<dbReference type="PROSITE" id="PS50928">
    <property type="entry name" value="ABC_TM1"/>
    <property type="match status" value="2"/>
</dbReference>
<keyword evidence="5" id="KW-0813">Transport</keyword>
<dbReference type="Proteomes" id="UP001595756">
    <property type="component" value="Unassembled WGS sequence"/>
</dbReference>
<feature type="domain" description="ABC transmembrane type-1" evidence="6">
    <location>
        <begin position="363"/>
        <end position="556"/>
    </location>
</feature>
<dbReference type="PANTHER" id="PTHR43496:SF1">
    <property type="entry name" value="POLYGALACTURONAN_RHAMNOGALACTURONAN TRANSPORT SYSTEM PERMEASE PROTEIN YTEP"/>
    <property type="match status" value="1"/>
</dbReference>
<evidence type="ECO:0000313" key="8">
    <source>
        <dbReference type="Proteomes" id="UP001595756"/>
    </source>
</evidence>
<feature type="transmembrane region" description="Helical" evidence="5">
    <location>
        <begin position="399"/>
        <end position="423"/>
    </location>
</feature>
<evidence type="ECO:0000256" key="2">
    <source>
        <dbReference type="ARBA" id="ARBA00022692"/>
    </source>
</evidence>
<keyword evidence="2 5" id="KW-0812">Transmembrane</keyword>
<gene>
    <name evidence="7" type="ORF">ACFO0J_06575</name>
</gene>
<dbReference type="InterPro" id="IPR000515">
    <property type="entry name" value="MetI-like"/>
</dbReference>